<evidence type="ECO:0000259" key="7">
    <source>
        <dbReference type="PROSITE" id="PS51352"/>
    </source>
</evidence>
<dbReference type="AlphaFoldDB" id="Q9C922"/>
<reference key="2">
    <citation type="journal article" date="2000" name="Nature">
        <title>Sequence and analysis of chromosome 1 of the plant Arabidopsis thaliana.</title>
        <authorList>
            <person name="Theologis A."/>
            <person name="Ecker J.R."/>
            <person name="Palm C.J."/>
            <person name="Federspiel N.A."/>
            <person name="Kaul S."/>
            <person name="White O."/>
            <person name="Alonso J."/>
            <person name="Altafi H."/>
            <person name="Araujo R."/>
            <person name="Bowman C.L."/>
            <person name="Brooks S.Y."/>
            <person name="Buehler E."/>
            <person name="Chan A."/>
            <person name="Chao Q."/>
            <person name="Chen H."/>
            <person name="Cheuk R.F."/>
            <person name="Chin C.W."/>
            <person name="Chung M.K."/>
            <person name="Conn L."/>
            <person name="Conway A.B."/>
            <person name="Conway A.R."/>
            <person name="Creasy T.H."/>
            <person name="Dewar K."/>
            <person name="Dunn P."/>
            <person name="Etgu P."/>
            <person name="Feldblyum T.V."/>
            <person name="Feng J."/>
            <person name="Fong B."/>
            <person name="Fujii C.Y."/>
            <person name="Gill J.E."/>
            <person name="Goldsmith A.D."/>
            <person name="Haas B."/>
            <person name="Hansen N.F."/>
            <person name="Hughes B."/>
            <person name="Huizar L."/>
            <person name="Hunter J.L."/>
            <person name="Jenkins J."/>
            <person name="Johnson-Hopson C."/>
            <person name="Khan S."/>
            <person name="Khaykin E."/>
            <person name="Kim C.J."/>
            <person name="Koo H.L."/>
            <person name="Kremenetskaia I."/>
            <person name="Kurtz D.B."/>
            <person name="Kwan A."/>
            <person name="Lam B."/>
            <person name="Langin-Hooper S."/>
            <person name="Lee A."/>
            <person name="Lee J.M."/>
            <person name="Lenz C.A."/>
            <person name="Li J.H."/>
            <person name="Li Y."/>
            <person name="Lin X."/>
            <person name="Liu S.X."/>
            <person name="Liu Z.A."/>
            <person name="Luros J.S."/>
            <person name="Maiti R."/>
            <person name="Marziali A."/>
            <person name="Militscher J."/>
            <person name="Miranda M."/>
            <person name="Nguyen M."/>
            <person name="Nierman W.C."/>
            <person name="Osborne B.I."/>
            <person name="Pai G."/>
            <person name="Peterson J."/>
            <person name="Pham P.K."/>
            <person name="Rizzo M."/>
            <person name="Rooney T."/>
            <person name="Rowley D."/>
            <person name="Sakano H."/>
            <person name="Salzberg S.L."/>
            <person name="Schwartz J.R."/>
            <person name="Shinn P."/>
            <person name="Southwick A.M."/>
            <person name="Sun H."/>
            <person name="Tallon L.J."/>
            <person name="Tambunga G."/>
            <person name="Toriumi M.J."/>
            <person name="Town C.D."/>
            <person name="Utterback T."/>
            <person name="Van Aken S."/>
            <person name="Vaysberg M."/>
            <person name="Vysotskaia V.S."/>
            <person name="Walker M."/>
            <person name="Wu D."/>
            <person name="Yu G."/>
            <person name="Fraser C.M."/>
            <person name="Venter J.C."/>
            <person name="Davis R.W."/>
        </authorList>
    </citation>
    <scope>NUCLEOTIDE SEQUENCE [LARGE SCALE GENOMIC DNA]</scope>
    <source>
        <strain>cv. Columbia</strain>
    </source>
</reference>
<comment type="subcellular location">
    <subcellularLocation>
        <location evidence="1">Plastid</location>
        <location evidence="1">Chloroplast stroma</location>
    </subcellularLocation>
</comment>
<dbReference type="InterPro" id="IPR017937">
    <property type="entry name" value="Thioredoxin_CS"/>
</dbReference>
<dbReference type="InterPro" id="IPR036249">
    <property type="entry name" value="Thioredoxin-like_sf"/>
</dbReference>
<keyword evidence="4 6" id="KW-1015">Disulfide bond</keyword>
<organism evidence="8">
    <name type="scientific">Arabidopsis thaliana</name>
    <name type="common">Mouse-ear cress</name>
    <dbReference type="NCBI Taxonomy" id="3702"/>
    <lineage>
        <taxon>Eukaryota</taxon>
        <taxon>Viridiplantae</taxon>
        <taxon>Streptophyta</taxon>
        <taxon>Embryophyta</taxon>
        <taxon>Tracheophyta</taxon>
        <taxon>Spermatophyta</taxon>
        <taxon>Magnoliopsida</taxon>
        <taxon>eudicotyledons</taxon>
        <taxon>Gunneridae</taxon>
        <taxon>Pentapetalae</taxon>
        <taxon>rosids</taxon>
        <taxon>malvids</taxon>
        <taxon>Brassicales</taxon>
        <taxon>Brassicaceae</taxon>
        <taxon>Camelineae</taxon>
        <taxon>Arabidopsis</taxon>
    </lineage>
</organism>
<dbReference type="CDD" id="cd02947">
    <property type="entry name" value="TRX_family"/>
    <property type="match status" value="1"/>
</dbReference>
<dbReference type="GO" id="GO:0008047">
    <property type="term" value="F:enzyme activator activity"/>
    <property type="evidence" value="ECO:0007669"/>
    <property type="project" value="UniProtKB-ARBA"/>
</dbReference>
<dbReference type="PANTHER" id="PTHR45663:SF32">
    <property type="entry name" value="THIOREDOXIN FAMILY PROTEIN-RELATED"/>
    <property type="match status" value="1"/>
</dbReference>
<feature type="domain" description="Thioredoxin" evidence="7">
    <location>
        <begin position="1"/>
        <end position="87"/>
    </location>
</feature>
<dbReference type="GO" id="GO:0015035">
    <property type="term" value="F:protein-disulfide reductase activity"/>
    <property type="evidence" value="ECO:0007669"/>
    <property type="project" value="InterPro"/>
</dbReference>
<dbReference type="PRINTS" id="PR00421">
    <property type="entry name" value="THIOREDOXIN"/>
</dbReference>
<evidence type="ECO:0000256" key="1">
    <source>
        <dbReference type="ARBA" id="ARBA00004470"/>
    </source>
</evidence>
<reference evidence="8" key="3">
    <citation type="submission" date="2001-01" db="EMBL/GenBank/DDBJ databases">
        <authorList>
            <person name="Town C.D."/>
            <person name="Kaul S."/>
        </authorList>
    </citation>
    <scope>NUCLEOTIDE SEQUENCE</scope>
</reference>
<keyword evidence="5 6" id="KW-0676">Redox-active center</keyword>
<dbReference type="PIRSF" id="PIRSF000077">
    <property type="entry name" value="Thioredoxin"/>
    <property type="match status" value="1"/>
</dbReference>
<dbReference type="Gene3D" id="3.40.30.10">
    <property type="entry name" value="Glutaredoxin"/>
    <property type="match status" value="1"/>
</dbReference>
<sequence>MFPVMVMFTARWCGPCRDMIPILNKMDSEYKNEFKFYTVNFDTEIRFTERFDISYLPTTLVFKGGEQMAKVTGADPKKLRELVKKYI</sequence>
<proteinExistence type="predicted"/>
<keyword evidence="2" id="KW-0813">Transport</keyword>
<evidence type="ECO:0000256" key="6">
    <source>
        <dbReference type="PIRSR" id="PIRSR000077-4"/>
    </source>
</evidence>
<evidence type="ECO:0000256" key="5">
    <source>
        <dbReference type="ARBA" id="ARBA00023284"/>
    </source>
</evidence>
<evidence type="ECO:0000256" key="2">
    <source>
        <dbReference type="ARBA" id="ARBA00022448"/>
    </source>
</evidence>
<dbReference type="EMBL" id="AC019018">
    <property type="protein sequence ID" value="AAG52290.1"/>
    <property type="molecule type" value="Genomic_DNA"/>
</dbReference>
<dbReference type="Pfam" id="PF00085">
    <property type="entry name" value="Thioredoxin"/>
    <property type="match status" value="1"/>
</dbReference>
<dbReference type="PANTHER" id="PTHR45663">
    <property type="entry name" value="GEO12009P1"/>
    <property type="match status" value="1"/>
</dbReference>
<accession>Q9C922</accession>
<evidence type="ECO:0000256" key="4">
    <source>
        <dbReference type="ARBA" id="ARBA00023157"/>
    </source>
</evidence>
<dbReference type="InterPro" id="IPR005746">
    <property type="entry name" value="Thioredoxin"/>
</dbReference>
<dbReference type="ExpressionAtlas" id="Q9C922">
    <property type="expression patterns" value="baseline and differential"/>
</dbReference>
<name>Q9C922_ARATH</name>
<reference evidence="8" key="1">
    <citation type="submission" date="1999-12" db="EMBL/GenBank/DDBJ databases">
        <title>Arabidopsis thaliana chromosome 1 BAC F14G24 genomic sequence.</title>
        <authorList>
            <person name="Lin X."/>
            <person name="Kaul S."/>
            <person name="Town C.D."/>
            <person name="Benito M."/>
            <person name="Creasy T.H."/>
            <person name="Haas B.J."/>
            <person name="Wu D."/>
            <person name="Maiti R."/>
            <person name="Ronning C.M."/>
            <person name="Koo H."/>
            <person name="Fujii C.Y."/>
            <person name="Utterback T.R."/>
            <person name="Barnstead M.E."/>
            <person name="Bowman C.L."/>
            <person name="White O."/>
            <person name="Nierman W.C."/>
            <person name="Fraser C.M."/>
        </authorList>
    </citation>
    <scope>NUCLEOTIDE SEQUENCE</scope>
</reference>
<protein>
    <submittedName>
        <fullName evidence="8">Putative thioredoxin; 109829-109566</fullName>
    </submittedName>
</protein>
<dbReference type="TAIR" id="AT1G52990"/>
<gene>
    <name evidence="8" type="primary">F14G24.26</name>
</gene>
<dbReference type="PROSITE" id="PS51352">
    <property type="entry name" value="THIOREDOXIN_2"/>
    <property type="match status" value="1"/>
</dbReference>
<dbReference type="PROSITE" id="PS00194">
    <property type="entry name" value="THIOREDOXIN_1"/>
    <property type="match status" value="1"/>
</dbReference>
<evidence type="ECO:0000256" key="3">
    <source>
        <dbReference type="ARBA" id="ARBA00022982"/>
    </source>
</evidence>
<dbReference type="GO" id="GO:0009570">
    <property type="term" value="C:chloroplast stroma"/>
    <property type="evidence" value="ECO:0007669"/>
    <property type="project" value="UniProtKB-SubCell"/>
</dbReference>
<feature type="disulfide bond" description="Redox-active" evidence="6">
    <location>
        <begin position="13"/>
        <end position="16"/>
    </location>
</feature>
<dbReference type="SUPFAM" id="SSF52833">
    <property type="entry name" value="Thioredoxin-like"/>
    <property type="match status" value="1"/>
</dbReference>
<keyword evidence="3" id="KW-0249">Electron transport</keyword>
<dbReference type="InterPro" id="IPR013766">
    <property type="entry name" value="Thioredoxin_domain"/>
</dbReference>
<evidence type="ECO:0000313" key="8">
    <source>
        <dbReference type="EMBL" id="AAG52290.1"/>
    </source>
</evidence>